<accession>A0A3S0BGH3</accession>
<evidence type="ECO:0000256" key="6">
    <source>
        <dbReference type="HAMAP-Rule" id="MF_00073"/>
    </source>
</evidence>
<evidence type="ECO:0000256" key="3">
    <source>
        <dbReference type="ARBA" id="ARBA00022884"/>
    </source>
</evidence>
<evidence type="ECO:0000256" key="2">
    <source>
        <dbReference type="ARBA" id="ARBA00022814"/>
    </source>
</evidence>
<dbReference type="SUPFAM" id="SSF48013">
    <property type="entry name" value="NusB-like"/>
    <property type="match status" value="1"/>
</dbReference>
<dbReference type="GO" id="GO:0005829">
    <property type="term" value="C:cytosol"/>
    <property type="evidence" value="ECO:0007669"/>
    <property type="project" value="TreeGrafter"/>
</dbReference>
<dbReference type="NCBIfam" id="TIGR01951">
    <property type="entry name" value="nusB"/>
    <property type="match status" value="1"/>
</dbReference>
<dbReference type="RefSeq" id="WP_126120760.1">
    <property type="nucleotide sequence ID" value="NZ_RXHJ01000007.1"/>
</dbReference>
<dbReference type="InterPro" id="IPR011605">
    <property type="entry name" value="NusB_fam"/>
</dbReference>
<comment type="function">
    <text evidence="6">Involved in transcription antitermination. Required for transcription of ribosomal RNA (rRNA) genes. Binds specifically to the boxA antiterminator sequence of the ribosomal RNA (rrn) operons.</text>
</comment>
<keyword evidence="2 6" id="KW-0889">Transcription antitermination</keyword>
<dbReference type="GO" id="GO:0031564">
    <property type="term" value="P:transcription antitermination"/>
    <property type="evidence" value="ECO:0007669"/>
    <property type="project" value="UniProtKB-KW"/>
</dbReference>
<evidence type="ECO:0000256" key="5">
    <source>
        <dbReference type="ARBA" id="ARBA00023163"/>
    </source>
</evidence>
<dbReference type="AlphaFoldDB" id="A0A3S0BGH3"/>
<feature type="compositionally biased region" description="Basic and acidic residues" evidence="7">
    <location>
        <begin position="174"/>
        <end position="184"/>
    </location>
</feature>
<dbReference type="OrthoDB" id="3528057at2"/>
<feature type="domain" description="NusB/RsmB/TIM44" evidence="8">
    <location>
        <begin position="18"/>
        <end position="147"/>
    </location>
</feature>
<keyword evidence="3 6" id="KW-0694">RNA-binding</keyword>
<reference evidence="9 10" key="1">
    <citation type="submission" date="2018-12" db="EMBL/GenBank/DDBJ databases">
        <title>YIM 101343 draft genome.</title>
        <authorList>
            <person name="Chen X."/>
        </authorList>
    </citation>
    <scope>NUCLEOTIDE SEQUENCE [LARGE SCALE GENOMIC DNA]</scope>
    <source>
        <strain evidence="9 10">YIM 101343</strain>
    </source>
</reference>
<keyword evidence="5 6" id="KW-0804">Transcription</keyword>
<name>A0A3S0BGH3_9CORY</name>
<organism evidence="9 10">
    <name type="scientific">Corynebacterium hylobatis</name>
    <dbReference type="NCBI Taxonomy" id="1859290"/>
    <lineage>
        <taxon>Bacteria</taxon>
        <taxon>Bacillati</taxon>
        <taxon>Actinomycetota</taxon>
        <taxon>Actinomycetes</taxon>
        <taxon>Mycobacteriales</taxon>
        <taxon>Corynebacteriaceae</taxon>
        <taxon>Corynebacterium</taxon>
    </lineage>
</organism>
<proteinExistence type="inferred from homology"/>
<dbReference type="Gene3D" id="1.10.940.10">
    <property type="entry name" value="NusB-like"/>
    <property type="match status" value="1"/>
</dbReference>
<evidence type="ECO:0000259" key="8">
    <source>
        <dbReference type="Pfam" id="PF01029"/>
    </source>
</evidence>
<dbReference type="HAMAP" id="MF_00073">
    <property type="entry name" value="NusB"/>
    <property type="match status" value="1"/>
</dbReference>
<feature type="region of interest" description="Disordered" evidence="7">
    <location>
        <begin position="153"/>
        <end position="201"/>
    </location>
</feature>
<sequence>MTDTPEETNWRRHGARYRARRRAVDILFEAEARDIDPVAVVEDRVVLSRDPDNSVAPVADYTRQIINGAAEQLDTIDETIERYLAETWELNRLPAVDRAILRVGVWEILFNPEVDGPVAVVEGVELASQYGNDVAAPYIHAVLDDVVQAGAADNPFTEPISDPDSDPQFTPHEPGLDAEPRHASAADPGPGPVRKHDSPDV</sequence>
<evidence type="ECO:0000313" key="10">
    <source>
        <dbReference type="Proteomes" id="UP000274907"/>
    </source>
</evidence>
<gene>
    <name evidence="6 9" type="primary">nusB</name>
    <name evidence="9" type="ORF">EAH68_07850</name>
</gene>
<evidence type="ECO:0000313" key="9">
    <source>
        <dbReference type="EMBL" id="RSZ63558.1"/>
    </source>
</evidence>
<evidence type="ECO:0000256" key="7">
    <source>
        <dbReference type="SAM" id="MobiDB-lite"/>
    </source>
</evidence>
<dbReference type="Proteomes" id="UP000274907">
    <property type="component" value="Unassembled WGS sequence"/>
</dbReference>
<dbReference type="GO" id="GO:0003723">
    <property type="term" value="F:RNA binding"/>
    <property type="evidence" value="ECO:0007669"/>
    <property type="project" value="UniProtKB-UniRule"/>
</dbReference>
<keyword evidence="10" id="KW-1185">Reference proteome</keyword>
<keyword evidence="4 6" id="KW-0805">Transcription regulation</keyword>
<dbReference type="EMBL" id="RXHJ01000007">
    <property type="protein sequence ID" value="RSZ63558.1"/>
    <property type="molecule type" value="Genomic_DNA"/>
</dbReference>
<evidence type="ECO:0000256" key="1">
    <source>
        <dbReference type="ARBA" id="ARBA00005952"/>
    </source>
</evidence>
<dbReference type="PANTHER" id="PTHR11078:SF3">
    <property type="entry name" value="ANTITERMINATION NUSB DOMAIN-CONTAINING PROTEIN"/>
    <property type="match status" value="1"/>
</dbReference>
<dbReference type="InterPro" id="IPR035926">
    <property type="entry name" value="NusB-like_sf"/>
</dbReference>
<dbReference type="InterPro" id="IPR006027">
    <property type="entry name" value="NusB_RsmB_TIM44"/>
</dbReference>
<dbReference type="GO" id="GO:0006353">
    <property type="term" value="P:DNA-templated transcription termination"/>
    <property type="evidence" value="ECO:0007669"/>
    <property type="project" value="UniProtKB-UniRule"/>
</dbReference>
<dbReference type="Pfam" id="PF01029">
    <property type="entry name" value="NusB"/>
    <property type="match status" value="1"/>
</dbReference>
<protein>
    <recommendedName>
        <fullName evidence="6">Transcription antitermination protein NusB</fullName>
    </recommendedName>
    <alternativeName>
        <fullName evidence="6">Antitermination factor NusB</fullName>
    </alternativeName>
</protein>
<comment type="similarity">
    <text evidence="1 6">Belongs to the NusB family.</text>
</comment>
<comment type="caution">
    <text evidence="9">The sequence shown here is derived from an EMBL/GenBank/DDBJ whole genome shotgun (WGS) entry which is preliminary data.</text>
</comment>
<evidence type="ECO:0000256" key="4">
    <source>
        <dbReference type="ARBA" id="ARBA00023015"/>
    </source>
</evidence>
<dbReference type="PANTHER" id="PTHR11078">
    <property type="entry name" value="N UTILIZATION SUBSTANCE PROTEIN B-RELATED"/>
    <property type="match status" value="1"/>
</dbReference>